<reference evidence="1" key="1">
    <citation type="submission" date="2025-08" db="UniProtKB">
        <authorList>
            <consortium name="Ensembl"/>
        </authorList>
    </citation>
    <scope>IDENTIFICATION</scope>
</reference>
<dbReference type="Proteomes" id="UP000694701">
    <property type="component" value="Unplaced"/>
</dbReference>
<accession>A0A8C2FGW7</accession>
<organism evidence="1 2">
    <name type="scientific">Cyprinus carpio</name>
    <name type="common">Common carp</name>
    <dbReference type="NCBI Taxonomy" id="7962"/>
    <lineage>
        <taxon>Eukaryota</taxon>
        <taxon>Metazoa</taxon>
        <taxon>Chordata</taxon>
        <taxon>Craniata</taxon>
        <taxon>Vertebrata</taxon>
        <taxon>Euteleostomi</taxon>
        <taxon>Actinopterygii</taxon>
        <taxon>Neopterygii</taxon>
        <taxon>Teleostei</taxon>
        <taxon>Ostariophysi</taxon>
        <taxon>Cypriniformes</taxon>
        <taxon>Cyprinidae</taxon>
        <taxon>Cyprininae</taxon>
        <taxon>Cyprinus</taxon>
    </lineage>
</organism>
<proteinExistence type="predicted"/>
<dbReference type="InterPro" id="IPR036691">
    <property type="entry name" value="Endo/exonu/phosph_ase_sf"/>
</dbReference>
<sequence>MTISYIKTVIAGKNFAFISIYAPPHFDPNFFSALTTTLLRIQDCFLIIGADMNAVVDISLDRSCVQNYSTSSLSSIELCKFMSDLSLIDVYRIFYPAKRQYTFYSKIRQHSLV</sequence>
<dbReference type="SUPFAM" id="SSF56219">
    <property type="entry name" value="DNase I-like"/>
    <property type="match status" value="1"/>
</dbReference>
<evidence type="ECO:0000313" key="2">
    <source>
        <dbReference type="Proteomes" id="UP000694701"/>
    </source>
</evidence>
<dbReference type="Ensembl" id="ENSCCRT00020060987.1">
    <property type="protein sequence ID" value="ENSCCRP00020055414.1"/>
    <property type="gene ID" value="ENSCCRG00020025927.1"/>
</dbReference>
<dbReference type="Gene3D" id="3.60.10.10">
    <property type="entry name" value="Endonuclease/exonuclease/phosphatase"/>
    <property type="match status" value="1"/>
</dbReference>
<dbReference type="AlphaFoldDB" id="A0A8C2FGW7"/>
<protein>
    <submittedName>
        <fullName evidence="1">Uncharacterized protein</fullName>
    </submittedName>
</protein>
<evidence type="ECO:0000313" key="1">
    <source>
        <dbReference type="Ensembl" id="ENSCCRP00020055414.1"/>
    </source>
</evidence>
<name>A0A8C2FGW7_CYPCA</name>